<dbReference type="GO" id="GO:0009097">
    <property type="term" value="P:isoleucine biosynthetic process"/>
    <property type="evidence" value="ECO:0007669"/>
    <property type="project" value="TreeGrafter"/>
</dbReference>
<evidence type="ECO:0000313" key="8">
    <source>
        <dbReference type="Proteomes" id="UP000272706"/>
    </source>
</evidence>
<dbReference type="GO" id="GO:0030976">
    <property type="term" value="F:thiamine pyrophosphate binding"/>
    <property type="evidence" value="ECO:0007669"/>
    <property type="project" value="InterPro"/>
</dbReference>
<evidence type="ECO:0000256" key="1">
    <source>
        <dbReference type="ARBA" id="ARBA00007812"/>
    </source>
</evidence>
<keyword evidence="8" id="KW-1185">Reference proteome</keyword>
<dbReference type="InterPro" id="IPR030817">
    <property type="entry name" value="Myo_inos_IolD"/>
</dbReference>
<evidence type="ECO:0000313" key="7">
    <source>
        <dbReference type="EMBL" id="RJT27863.1"/>
    </source>
</evidence>
<dbReference type="GO" id="GO:0019310">
    <property type="term" value="P:inositol catabolic process"/>
    <property type="evidence" value="ECO:0007669"/>
    <property type="project" value="InterPro"/>
</dbReference>
<dbReference type="InterPro" id="IPR012001">
    <property type="entry name" value="Thiamin_PyroP_enz_TPP-bd_dom"/>
</dbReference>
<feature type="domain" description="Thiamine pyrophosphate enzyme N-terminal TPP-binding" evidence="6">
    <location>
        <begin position="28"/>
        <end position="130"/>
    </location>
</feature>
<reference evidence="7 8" key="1">
    <citation type="submission" date="2018-09" db="EMBL/GenBank/DDBJ databases">
        <title>Mesorhizobium carmichaelinearum sp. nov. isolated from Carmichaelinea spp. root nodules in New Zealand.</title>
        <authorList>
            <person name="De Meyer S.E."/>
        </authorList>
    </citation>
    <scope>NUCLEOTIDE SEQUENCE [LARGE SCALE GENOMIC DNA]</scope>
    <source>
        <strain evidence="7 8">ICMP19557</strain>
    </source>
</reference>
<gene>
    <name evidence="7" type="primary">iolD</name>
    <name evidence="7" type="ORF">D3227_35205</name>
</gene>
<feature type="domain" description="Thiamine pyrophosphate enzyme central" evidence="4">
    <location>
        <begin position="220"/>
        <end position="352"/>
    </location>
</feature>
<name>A0A3A5K038_9HYPH</name>
<dbReference type="InterPro" id="IPR029061">
    <property type="entry name" value="THDP-binding"/>
</dbReference>
<dbReference type="InterPro" id="IPR012000">
    <property type="entry name" value="Thiamin_PyroP_enz_cen_dom"/>
</dbReference>
<dbReference type="Gene3D" id="3.40.50.1220">
    <property type="entry name" value="TPP-binding domain"/>
    <property type="match status" value="1"/>
</dbReference>
<dbReference type="EMBL" id="QZWZ01000057">
    <property type="protein sequence ID" value="RJT27863.1"/>
    <property type="molecule type" value="Genomic_DNA"/>
</dbReference>
<comment type="similarity">
    <text evidence="1 3">Belongs to the TPP enzyme family.</text>
</comment>
<dbReference type="AlphaFoldDB" id="A0A3A5K038"/>
<dbReference type="SUPFAM" id="SSF52518">
    <property type="entry name" value="Thiamin diphosphate-binding fold (THDP-binding)"/>
    <property type="match status" value="2"/>
</dbReference>
<dbReference type="GO" id="GO:0003984">
    <property type="term" value="F:acetolactate synthase activity"/>
    <property type="evidence" value="ECO:0007669"/>
    <property type="project" value="TreeGrafter"/>
</dbReference>
<comment type="caution">
    <text evidence="7">The sequence shown here is derived from an EMBL/GenBank/DDBJ whole genome shotgun (WGS) entry which is preliminary data.</text>
</comment>
<dbReference type="SUPFAM" id="SSF52467">
    <property type="entry name" value="DHS-like NAD/FAD-binding domain"/>
    <property type="match status" value="1"/>
</dbReference>
<protein>
    <submittedName>
        <fullName evidence="7">3D-(3,5/4)-trihydroxycyclohexane-1,2-dione acylhydrolase (Decyclizing)</fullName>
        <ecNumber evidence="7">3.7.1.22</ecNumber>
    </submittedName>
</protein>
<evidence type="ECO:0000259" key="5">
    <source>
        <dbReference type="Pfam" id="PF02775"/>
    </source>
</evidence>
<dbReference type="GO" id="GO:0050660">
    <property type="term" value="F:flavin adenine dinucleotide binding"/>
    <property type="evidence" value="ECO:0007669"/>
    <property type="project" value="TreeGrafter"/>
</dbReference>
<dbReference type="OrthoDB" id="4494979at2"/>
<feature type="domain" description="Thiamine pyrophosphate enzyme TPP-binding" evidence="5">
    <location>
        <begin position="425"/>
        <end position="578"/>
    </location>
</feature>
<dbReference type="InterPro" id="IPR029035">
    <property type="entry name" value="DHS-like_NAD/FAD-binding_dom"/>
</dbReference>
<dbReference type="Pfam" id="PF02776">
    <property type="entry name" value="TPP_enzyme_N"/>
    <property type="match status" value="1"/>
</dbReference>
<evidence type="ECO:0000256" key="3">
    <source>
        <dbReference type="RuleBase" id="RU362132"/>
    </source>
</evidence>
<dbReference type="GO" id="GO:0005948">
    <property type="term" value="C:acetolactate synthase complex"/>
    <property type="evidence" value="ECO:0007669"/>
    <property type="project" value="TreeGrafter"/>
</dbReference>
<accession>A0A3A5K038</accession>
<organism evidence="7 8">
    <name type="scientific">Mesorhizobium waimense</name>
    <dbReference type="NCBI Taxonomy" id="1300307"/>
    <lineage>
        <taxon>Bacteria</taxon>
        <taxon>Pseudomonadati</taxon>
        <taxon>Pseudomonadota</taxon>
        <taxon>Alphaproteobacteria</taxon>
        <taxon>Hyphomicrobiales</taxon>
        <taxon>Phyllobacteriaceae</taxon>
        <taxon>Mesorhizobium</taxon>
    </lineage>
</organism>
<keyword evidence="7" id="KW-0378">Hydrolase</keyword>
<dbReference type="InterPro" id="IPR011766">
    <property type="entry name" value="TPP_enzyme_TPP-bd"/>
</dbReference>
<dbReference type="PANTHER" id="PTHR18968:SF9">
    <property type="entry name" value="3D-(3,5_4)-TRIHYDROXYCYCLOHEXANE-1,2-DIONE HYDROLASE"/>
    <property type="match status" value="1"/>
</dbReference>
<dbReference type="Pfam" id="PF02775">
    <property type="entry name" value="TPP_enzyme_C"/>
    <property type="match status" value="1"/>
</dbReference>
<dbReference type="InterPro" id="IPR045229">
    <property type="entry name" value="TPP_enz"/>
</dbReference>
<dbReference type="GO" id="GO:0102481">
    <property type="term" value="F:3D-(3,5/4)-trihydroxycyclohexane-1,2-dione hydrolase activity"/>
    <property type="evidence" value="ECO:0007669"/>
    <property type="project" value="UniProtKB-EC"/>
</dbReference>
<evidence type="ECO:0000259" key="4">
    <source>
        <dbReference type="Pfam" id="PF00205"/>
    </source>
</evidence>
<evidence type="ECO:0000256" key="2">
    <source>
        <dbReference type="ARBA" id="ARBA00023052"/>
    </source>
</evidence>
<dbReference type="RefSeq" id="WP_120018731.1">
    <property type="nucleotide sequence ID" value="NZ_QZWZ01000057.1"/>
</dbReference>
<proteinExistence type="inferred from homology"/>
<dbReference type="Pfam" id="PF00205">
    <property type="entry name" value="TPP_enzyme_M"/>
    <property type="match status" value="1"/>
</dbReference>
<dbReference type="EC" id="3.7.1.22" evidence="7"/>
<sequence length="624" mass="66384">MAQTVSLTAAQAVVRFLKSQYSDYDGLQERLIGGMFGIFGHGNVAGMGEALEEYGDDLPFYQAKNEQSMVHTAMGYAKAKNRRATLACSASIGPGSTNMLTGAATATINRIPVLLLPSDIFAHRRPGTVLQLLEHPLEADLSVNDAFRPLSRFFDRISRPEQLLTALPEAMRILVDPANTGAVTISLPQDVQGEAFSCPAGFFDRRVWRVRRACPNADEIARAADLMAHSSRPLIIAGGGVRYAAAEAELVAFCNRFGIPVMETFAGKGVSQGASLLLGGGGTTGTGAAARVGEKADLVIAIGTRLTDFTTASRSHFNSETRYLSLNVNAQDAYKIGAEPVVADAKLALAALGEALAGRGYATTHSFRNEVRGVVDTWLEDYRTSISHEQGAPLKQGTIIAMVNQAAVKGDVVIAAAGTPPGEIMKAWDNSAGSECFIEFGFSCMGHEIPAGLGVAIARENKGTVFVVIGDGTYLMGPTELVTAVQEGARLVTVVIENWGFQCIRALQQASTGADNFGNEFRRRSAEGRQPDGDYLDVDYAANARSMGCAVFSASDPDGLAEALAQARTVDGPAVIVVKAEKRGGSIGADLWWEVGVAEVSGLERVREARRRYETGRARQKTLV</sequence>
<dbReference type="GO" id="GO:0009099">
    <property type="term" value="P:L-valine biosynthetic process"/>
    <property type="evidence" value="ECO:0007669"/>
    <property type="project" value="TreeGrafter"/>
</dbReference>
<dbReference type="GO" id="GO:0000287">
    <property type="term" value="F:magnesium ion binding"/>
    <property type="evidence" value="ECO:0007669"/>
    <property type="project" value="InterPro"/>
</dbReference>
<dbReference type="CDD" id="cd07035">
    <property type="entry name" value="TPP_PYR_POX_like"/>
    <property type="match status" value="1"/>
</dbReference>
<evidence type="ECO:0000259" key="6">
    <source>
        <dbReference type="Pfam" id="PF02776"/>
    </source>
</evidence>
<dbReference type="Gene3D" id="3.40.50.970">
    <property type="match status" value="2"/>
</dbReference>
<dbReference type="PANTHER" id="PTHR18968">
    <property type="entry name" value="THIAMINE PYROPHOSPHATE ENZYMES"/>
    <property type="match status" value="1"/>
</dbReference>
<keyword evidence="2 3" id="KW-0786">Thiamine pyrophosphate</keyword>
<dbReference type="NCBIfam" id="TIGR04377">
    <property type="entry name" value="myo_inos_iolD"/>
    <property type="match status" value="1"/>
</dbReference>
<dbReference type="Proteomes" id="UP000272706">
    <property type="component" value="Unassembled WGS sequence"/>
</dbReference>